<evidence type="ECO:0000256" key="2">
    <source>
        <dbReference type="ARBA" id="ARBA00022692"/>
    </source>
</evidence>
<dbReference type="EMBL" id="BAHC01000226">
    <property type="protein sequence ID" value="GAB93505.1"/>
    <property type="molecule type" value="Genomic_DNA"/>
</dbReference>
<dbReference type="STRING" id="1108045.GORHZ_226_00030"/>
<name>K6W2W5_9ACTN</name>
<comment type="subcellular location">
    <subcellularLocation>
        <location evidence="1">Membrane</location>
        <topology evidence="1">Single-pass membrane protein</topology>
    </subcellularLocation>
</comment>
<evidence type="ECO:0000313" key="6">
    <source>
        <dbReference type="Proteomes" id="UP000008363"/>
    </source>
</evidence>
<proteinExistence type="predicted"/>
<keyword evidence="2" id="KW-0812">Transmembrane</keyword>
<dbReference type="InterPro" id="IPR007343">
    <property type="entry name" value="Uncharacterised_pept_Zn_put"/>
</dbReference>
<dbReference type="AlphaFoldDB" id="K6W2W5"/>
<dbReference type="GO" id="GO:0016020">
    <property type="term" value="C:membrane"/>
    <property type="evidence" value="ECO:0007669"/>
    <property type="project" value="UniProtKB-SubCell"/>
</dbReference>
<accession>K6W2W5</accession>
<keyword evidence="4" id="KW-0472">Membrane</keyword>
<comment type="caution">
    <text evidence="5">The sequence shown here is derived from an EMBL/GenBank/DDBJ whole genome shotgun (WGS) entry which is preliminary data.</text>
</comment>
<keyword evidence="3" id="KW-1133">Transmembrane helix</keyword>
<keyword evidence="6" id="KW-1185">Reference proteome</keyword>
<evidence type="ECO:0000256" key="4">
    <source>
        <dbReference type="ARBA" id="ARBA00023136"/>
    </source>
</evidence>
<dbReference type="PANTHER" id="PTHR30168">
    <property type="entry name" value="PUTATIVE MEMBRANE PROTEIN YPFJ"/>
    <property type="match status" value="1"/>
</dbReference>
<evidence type="ECO:0000256" key="1">
    <source>
        <dbReference type="ARBA" id="ARBA00004167"/>
    </source>
</evidence>
<evidence type="ECO:0000256" key="3">
    <source>
        <dbReference type="ARBA" id="ARBA00022989"/>
    </source>
</evidence>
<dbReference type="Proteomes" id="UP000008363">
    <property type="component" value="Unassembled WGS sequence"/>
</dbReference>
<protein>
    <recommendedName>
        <fullName evidence="7">Neutral zinc metallopeptidase</fullName>
    </recommendedName>
</protein>
<gene>
    <name evidence="5" type="ORF">GORHZ_226_00030</name>
</gene>
<dbReference type="PANTHER" id="PTHR30168:SF0">
    <property type="entry name" value="INNER MEMBRANE PROTEIN"/>
    <property type="match status" value="1"/>
</dbReference>
<dbReference type="SUPFAM" id="SSF55486">
    <property type="entry name" value="Metalloproteases ('zincins'), catalytic domain"/>
    <property type="match status" value="1"/>
</dbReference>
<reference evidence="5 6" key="1">
    <citation type="submission" date="2012-08" db="EMBL/GenBank/DDBJ databases">
        <title>Whole genome shotgun sequence of Gordonia rhizosphera NBRC 16068.</title>
        <authorList>
            <person name="Takarada H."/>
            <person name="Isaki S."/>
            <person name="Hosoyama A."/>
            <person name="Tsuchikane K."/>
            <person name="Katsumata H."/>
            <person name="Baba S."/>
            <person name="Ohji S."/>
            <person name="Yamazaki S."/>
            <person name="Fujita N."/>
        </authorList>
    </citation>
    <scope>NUCLEOTIDE SEQUENCE [LARGE SCALE GENOMIC DNA]</scope>
    <source>
        <strain evidence="5 6">NBRC 16068</strain>
    </source>
</reference>
<evidence type="ECO:0008006" key="7">
    <source>
        <dbReference type="Google" id="ProtNLM"/>
    </source>
</evidence>
<dbReference type="Pfam" id="PF04228">
    <property type="entry name" value="Zn_peptidase"/>
    <property type="match status" value="1"/>
</dbReference>
<organism evidence="5 6">
    <name type="scientific">Gordonia rhizosphera NBRC 16068</name>
    <dbReference type="NCBI Taxonomy" id="1108045"/>
    <lineage>
        <taxon>Bacteria</taxon>
        <taxon>Bacillati</taxon>
        <taxon>Actinomycetota</taxon>
        <taxon>Actinomycetes</taxon>
        <taxon>Mycobacteriales</taxon>
        <taxon>Gordoniaceae</taxon>
        <taxon>Gordonia</taxon>
    </lineage>
</organism>
<sequence>MGRIAIGGGAGLIITLVALFLGIDPGSLTGGAGDGSGQVLTQGDAAIDAHIESCTIEKANTDDICRIVATVNSVNDVWSDLMPGYAPPQTKIFSGSVATGCGPASSATGPFYCPADQTAYFDPSFFAVLKQMGGSDGPLAQEYVVAHEYGHHVENLTGVLAKGNRMGSQGPRSGSVRIELQADCLAGVWAYRADKGPDAMLEPLTQAQIDSVIQTAKAIGDDTIQGAGSNPESWTHGSATQRSRWFGIGYGSGDPRRCDTFATNDL</sequence>
<evidence type="ECO:0000313" key="5">
    <source>
        <dbReference type="EMBL" id="GAB93505.1"/>
    </source>
</evidence>
<dbReference type="eggNOG" id="COG2321">
    <property type="taxonomic scope" value="Bacteria"/>
</dbReference>